<dbReference type="AlphaFoldDB" id="A0AAV2NL62"/>
<evidence type="ECO:0000256" key="1">
    <source>
        <dbReference type="SAM" id="MobiDB-lite"/>
    </source>
</evidence>
<evidence type="ECO:0000313" key="2">
    <source>
        <dbReference type="EMBL" id="CAL1680962.1"/>
    </source>
</evidence>
<protein>
    <submittedName>
        <fullName evidence="2">Uncharacterized protein</fullName>
    </submittedName>
</protein>
<feature type="region of interest" description="Disordered" evidence="1">
    <location>
        <begin position="53"/>
        <end position="72"/>
    </location>
</feature>
<gene>
    <name evidence="2" type="ORF">LPLAT_LOCUS7130</name>
</gene>
<evidence type="ECO:0000313" key="3">
    <source>
        <dbReference type="Proteomes" id="UP001497644"/>
    </source>
</evidence>
<dbReference type="EMBL" id="OZ034826">
    <property type="protein sequence ID" value="CAL1680962.1"/>
    <property type="molecule type" value="Genomic_DNA"/>
</dbReference>
<keyword evidence="3" id="KW-1185">Reference proteome</keyword>
<proteinExistence type="predicted"/>
<sequence length="72" mass="8312">MKGKYAFKDLGIPKIITQAVQSQQQFEHTTDATFVEIISKWLAQAPLRLHRESKRNELNNETLMSVDDPLLK</sequence>
<reference evidence="2" key="1">
    <citation type="submission" date="2024-04" db="EMBL/GenBank/DDBJ databases">
        <authorList>
            <consortium name="Molecular Ecology Group"/>
        </authorList>
    </citation>
    <scope>NUCLEOTIDE SEQUENCE</scope>
</reference>
<organism evidence="2 3">
    <name type="scientific">Lasius platythorax</name>
    <dbReference type="NCBI Taxonomy" id="488582"/>
    <lineage>
        <taxon>Eukaryota</taxon>
        <taxon>Metazoa</taxon>
        <taxon>Ecdysozoa</taxon>
        <taxon>Arthropoda</taxon>
        <taxon>Hexapoda</taxon>
        <taxon>Insecta</taxon>
        <taxon>Pterygota</taxon>
        <taxon>Neoptera</taxon>
        <taxon>Endopterygota</taxon>
        <taxon>Hymenoptera</taxon>
        <taxon>Apocrita</taxon>
        <taxon>Aculeata</taxon>
        <taxon>Formicoidea</taxon>
        <taxon>Formicidae</taxon>
        <taxon>Formicinae</taxon>
        <taxon>Lasius</taxon>
        <taxon>Lasius</taxon>
    </lineage>
</organism>
<accession>A0AAV2NL62</accession>
<name>A0AAV2NL62_9HYME</name>
<dbReference type="Proteomes" id="UP001497644">
    <property type="component" value="Chromosome 3"/>
</dbReference>